<dbReference type="AlphaFoldDB" id="A0A0S4JFE3"/>
<reference evidence="3" key="1">
    <citation type="submission" date="2015-09" db="EMBL/GenBank/DDBJ databases">
        <authorList>
            <consortium name="Pathogen Informatics"/>
        </authorList>
    </citation>
    <scope>NUCLEOTIDE SEQUENCE [LARGE SCALE GENOMIC DNA]</scope>
    <source>
        <strain evidence="3">Lake Konstanz</strain>
    </source>
</reference>
<gene>
    <name evidence="2" type="ORF">BSAL_18710</name>
</gene>
<proteinExistence type="predicted"/>
<evidence type="ECO:0000256" key="1">
    <source>
        <dbReference type="SAM" id="MobiDB-lite"/>
    </source>
</evidence>
<name>A0A0S4JFE3_BODSA</name>
<evidence type="ECO:0000313" key="3">
    <source>
        <dbReference type="Proteomes" id="UP000051952"/>
    </source>
</evidence>
<organism evidence="2 3">
    <name type="scientific">Bodo saltans</name>
    <name type="common">Flagellated protozoan</name>
    <dbReference type="NCBI Taxonomy" id="75058"/>
    <lineage>
        <taxon>Eukaryota</taxon>
        <taxon>Discoba</taxon>
        <taxon>Euglenozoa</taxon>
        <taxon>Kinetoplastea</taxon>
        <taxon>Metakinetoplastina</taxon>
        <taxon>Eubodonida</taxon>
        <taxon>Bodonidae</taxon>
        <taxon>Bodo</taxon>
    </lineage>
</organism>
<sequence length="362" mass="38410">MNLASLPLASSGDGVELLRAAAVLHKLKGTTDAVRPSSSSDTYGRHVVPGAVWSRIALYSKNPREIRQVLTAVSPSVRLALTPVSVSSTRSVSSGGFDAHDTPGQRPYTPSLHTATTPSTPRSPPPGLHLPHAGLSCDALRVHRWWLWGLGSFPLNLDVPLGTITSTVADGAAGGGGNNAVPQLDLNEGGGQWTPASIRSTTTPAQYITTSPLMLLGSGRTNSSSQVPLNRVAPNTAGTITEDVWREHHRTTTGGRTTTAPENQRAHSAAAAPVTTGVSASGGGGFDMFPSAPLDPVSLAFPFYEEHWDDCHVRAIHIRLLQDDHQQNNVVRQQQLQLPQQQRPGLGQSAVMLFERQAALEL</sequence>
<dbReference type="EMBL" id="CYKH01001693">
    <property type="protein sequence ID" value="CUG88999.1"/>
    <property type="molecule type" value="Genomic_DNA"/>
</dbReference>
<protein>
    <submittedName>
        <fullName evidence="2">Uncharacterized protein</fullName>
    </submittedName>
</protein>
<dbReference type="VEuPathDB" id="TriTrypDB:BSAL_18710"/>
<feature type="region of interest" description="Disordered" evidence="1">
    <location>
        <begin position="88"/>
        <end position="126"/>
    </location>
</feature>
<dbReference type="Proteomes" id="UP000051952">
    <property type="component" value="Unassembled WGS sequence"/>
</dbReference>
<keyword evidence="3" id="KW-1185">Reference proteome</keyword>
<feature type="region of interest" description="Disordered" evidence="1">
    <location>
        <begin position="250"/>
        <end position="276"/>
    </location>
</feature>
<accession>A0A0S4JFE3</accession>
<evidence type="ECO:0000313" key="2">
    <source>
        <dbReference type="EMBL" id="CUG88999.1"/>
    </source>
</evidence>